<dbReference type="SMART" id="SM00851">
    <property type="entry name" value="MGS"/>
    <property type="match status" value="1"/>
</dbReference>
<keyword evidence="5 10" id="KW-0658">Purine biosynthesis</keyword>
<dbReference type="SUPFAM" id="SSF53927">
    <property type="entry name" value="Cytidine deaminase-like"/>
    <property type="match status" value="2"/>
</dbReference>
<dbReference type="CDD" id="cd01421">
    <property type="entry name" value="IMPCH"/>
    <property type="match status" value="1"/>
</dbReference>
<dbReference type="GO" id="GO:0006189">
    <property type="term" value="P:'de novo' IMP biosynthetic process"/>
    <property type="evidence" value="ECO:0007669"/>
    <property type="project" value="UniProtKB-UniRule"/>
</dbReference>
<dbReference type="EMBL" id="JAHLFV010000218">
    <property type="protein sequence ID" value="MBU3850787.1"/>
    <property type="molecule type" value="Genomic_DNA"/>
</dbReference>
<evidence type="ECO:0000313" key="12">
    <source>
        <dbReference type="EMBL" id="MBU3850787.1"/>
    </source>
</evidence>
<dbReference type="InterPro" id="IPR011607">
    <property type="entry name" value="MGS-like_dom"/>
</dbReference>
<evidence type="ECO:0000256" key="1">
    <source>
        <dbReference type="ARBA" id="ARBA00004844"/>
    </source>
</evidence>
<evidence type="ECO:0000256" key="6">
    <source>
        <dbReference type="ARBA" id="ARBA00022801"/>
    </source>
</evidence>
<evidence type="ECO:0000256" key="5">
    <source>
        <dbReference type="ARBA" id="ARBA00022755"/>
    </source>
</evidence>
<gene>
    <name evidence="10" type="primary">purH</name>
    <name evidence="12" type="ORF">IAA16_09495</name>
</gene>
<keyword evidence="6 10" id="KW-0378">Hydrolase</keyword>
<dbReference type="FunFam" id="3.40.140.20:FF:000001">
    <property type="entry name" value="Bifunctional purine biosynthesis protein PurH"/>
    <property type="match status" value="1"/>
</dbReference>
<dbReference type="SUPFAM" id="SSF52335">
    <property type="entry name" value="Methylglyoxal synthase-like"/>
    <property type="match status" value="1"/>
</dbReference>
<dbReference type="PANTHER" id="PTHR11692">
    <property type="entry name" value="BIFUNCTIONAL PURINE BIOSYNTHESIS PROTEIN PURH"/>
    <property type="match status" value="1"/>
</dbReference>
<feature type="domain" description="MGS-like" evidence="11">
    <location>
        <begin position="1"/>
        <end position="143"/>
    </location>
</feature>
<dbReference type="EC" id="3.5.4.10" evidence="10"/>
<dbReference type="PANTHER" id="PTHR11692:SF0">
    <property type="entry name" value="BIFUNCTIONAL PURINE BIOSYNTHESIS PROTEIN ATIC"/>
    <property type="match status" value="1"/>
</dbReference>
<dbReference type="InterPro" id="IPR024051">
    <property type="entry name" value="AICAR_Tfase_dup_dom_sf"/>
</dbReference>
<evidence type="ECO:0000256" key="4">
    <source>
        <dbReference type="ARBA" id="ARBA00022679"/>
    </source>
</evidence>
<comment type="pathway">
    <text evidence="2 10">Purine metabolism; IMP biosynthesis via de novo pathway; 5-formamido-1-(5-phospho-D-ribosyl)imidazole-4-carboxamide from 5-amino-1-(5-phospho-D-ribosyl)imidazole-4-carboxamide (10-formyl THF route): step 1/1.</text>
</comment>
<keyword evidence="4 10" id="KW-0808">Transferase</keyword>
<dbReference type="InterPro" id="IPR016193">
    <property type="entry name" value="Cytidine_deaminase-like"/>
</dbReference>
<organism evidence="12 13">
    <name type="scientific">Candidatus Treponema excrementipullorum</name>
    <dbReference type="NCBI Taxonomy" id="2838768"/>
    <lineage>
        <taxon>Bacteria</taxon>
        <taxon>Pseudomonadati</taxon>
        <taxon>Spirochaetota</taxon>
        <taxon>Spirochaetia</taxon>
        <taxon>Spirochaetales</taxon>
        <taxon>Treponemataceae</taxon>
        <taxon>Treponema</taxon>
    </lineage>
</organism>
<comment type="catalytic activity">
    <reaction evidence="9 10">
        <text>IMP + H2O = 5-formamido-1-(5-phospho-D-ribosyl)imidazole-4-carboxamide</text>
        <dbReference type="Rhea" id="RHEA:18445"/>
        <dbReference type="ChEBI" id="CHEBI:15377"/>
        <dbReference type="ChEBI" id="CHEBI:58053"/>
        <dbReference type="ChEBI" id="CHEBI:58467"/>
        <dbReference type="EC" id="3.5.4.10"/>
    </reaction>
</comment>
<comment type="domain">
    <text evidence="10">The IMP cyclohydrolase activity resides in the N-terminal region.</text>
</comment>
<reference evidence="12" key="2">
    <citation type="submission" date="2021-04" db="EMBL/GenBank/DDBJ databases">
        <authorList>
            <person name="Gilroy R."/>
        </authorList>
    </citation>
    <scope>NUCLEOTIDE SEQUENCE</scope>
    <source>
        <strain evidence="12">Gambia15-2214</strain>
    </source>
</reference>
<evidence type="ECO:0000313" key="13">
    <source>
        <dbReference type="Proteomes" id="UP000823914"/>
    </source>
</evidence>
<sequence length="568" mass="61828">MKRALISVFNKDGVLDFAKFLHNSGWEILSTGGTAKHLSENNVPVTDVSSVTGFPECLDGRVKTLHPKIHAGILAIRDNQAHMEALADLEVVPIDVVCVNLYPFFEKVQAGLSFEETVEFIDIGGPTMLRAAAKNWQDVLVLTDPKDYPDAMEEIAGNKKNLQLHRRLAGKVFNLTSAYDAAVSGFMLQGLDSVTYEESGEEFSPVLPPYYDMSLEKSQGLRYGENSHQQAALYLWADKKGAFGGMTQLQGKELSYNNIRDLDVAWKAVSAFNRFVKEGNQVSGTDYSQWEDIICGKKEDGTKAAPEGTPITVSFTGASGSIFTVALKHNTPCGAALGATCLESYKNTHDCDPVSIFGGIVGCSAIIDEEAAQEMVKCFLEVIVAPDFTPEALEIFKAKKNLRLIKATIPATENWEVTSVDGGVLVQNRDNQLFDTWNIVTKVKPTQEQIDEMAFGMTVAMFAKSNAILVIKNKAAIGIGCGQTNRIWAAEQALTRAQSITNKAGIAAAEVLVSDAFFPFSDCVEMAAKFGIKAIVQPGGSLRDQESIDACNKHGIAMIFTGTRHFKH</sequence>
<proteinExistence type="inferred from homology"/>
<dbReference type="AlphaFoldDB" id="A0A9E2NZM0"/>
<comment type="similarity">
    <text evidence="3 10">Belongs to the PurH family.</text>
</comment>
<comment type="pathway">
    <text evidence="1 10">Purine metabolism; IMP biosynthesis via de novo pathway; IMP from 5-formamido-1-(5-phospho-D-ribosyl)imidazole-4-carboxamide: step 1/1.</text>
</comment>
<evidence type="ECO:0000256" key="9">
    <source>
        <dbReference type="ARBA" id="ARBA00050687"/>
    </source>
</evidence>
<accession>A0A9E2NZM0</accession>
<dbReference type="GO" id="GO:0004643">
    <property type="term" value="F:phosphoribosylaminoimidazolecarboxamide formyltransferase activity"/>
    <property type="evidence" value="ECO:0007669"/>
    <property type="project" value="UniProtKB-UniRule"/>
</dbReference>
<evidence type="ECO:0000256" key="7">
    <source>
        <dbReference type="ARBA" id="ARBA00023268"/>
    </source>
</evidence>
<comment type="catalytic activity">
    <reaction evidence="8 10">
        <text>(6R)-10-formyltetrahydrofolate + 5-amino-1-(5-phospho-beta-D-ribosyl)imidazole-4-carboxamide = 5-formamido-1-(5-phospho-D-ribosyl)imidazole-4-carboxamide + (6S)-5,6,7,8-tetrahydrofolate</text>
        <dbReference type="Rhea" id="RHEA:22192"/>
        <dbReference type="ChEBI" id="CHEBI:57453"/>
        <dbReference type="ChEBI" id="CHEBI:58467"/>
        <dbReference type="ChEBI" id="CHEBI:58475"/>
        <dbReference type="ChEBI" id="CHEBI:195366"/>
        <dbReference type="EC" id="2.1.2.3"/>
    </reaction>
</comment>
<dbReference type="FunFam" id="3.40.50.1380:FF:000001">
    <property type="entry name" value="Bifunctional purine biosynthesis protein PurH"/>
    <property type="match status" value="1"/>
</dbReference>
<dbReference type="Gene3D" id="3.40.50.1380">
    <property type="entry name" value="Methylglyoxal synthase-like domain"/>
    <property type="match status" value="1"/>
</dbReference>
<dbReference type="InterPro" id="IPR036914">
    <property type="entry name" value="MGS-like_dom_sf"/>
</dbReference>
<evidence type="ECO:0000256" key="8">
    <source>
        <dbReference type="ARBA" id="ARBA00050488"/>
    </source>
</evidence>
<dbReference type="PIRSF" id="PIRSF000414">
    <property type="entry name" value="AICARFT_IMPCHas"/>
    <property type="match status" value="1"/>
</dbReference>
<keyword evidence="7 10" id="KW-0511">Multifunctional enzyme</keyword>
<evidence type="ECO:0000256" key="2">
    <source>
        <dbReference type="ARBA" id="ARBA00004954"/>
    </source>
</evidence>
<name>A0A9E2NZM0_9SPIR</name>
<dbReference type="GO" id="GO:0005829">
    <property type="term" value="C:cytosol"/>
    <property type="evidence" value="ECO:0007669"/>
    <property type="project" value="TreeGrafter"/>
</dbReference>
<dbReference type="GO" id="GO:0003937">
    <property type="term" value="F:IMP cyclohydrolase activity"/>
    <property type="evidence" value="ECO:0007669"/>
    <property type="project" value="UniProtKB-UniRule"/>
</dbReference>
<dbReference type="EC" id="2.1.2.3" evidence="10"/>
<comment type="caution">
    <text evidence="12">The sequence shown here is derived from an EMBL/GenBank/DDBJ whole genome shotgun (WGS) entry which is preliminary data.</text>
</comment>
<dbReference type="PROSITE" id="PS51855">
    <property type="entry name" value="MGS"/>
    <property type="match status" value="1"/>
</dbReference>
<evidence type="ECO:0000256" key="3">
    <source>
        <dbReference type="ARBA" id="ARBA00007667"/>
    </source>
</evidence>
<dbReference type="Pfam" id="PF01808">
    <property type="entry name" value="AICARFT_IMPCHas"/>
    <property type="match status" value="2"/>
</dbReference>
<dbReference type="HAMAP" id="MF_00139">
    <property type="entry name" value="PurH"/>
    <property type="match status" value="1"/>
</dbReference>
<dbReference type="Proteomes" id="UP000823914">
    <property type="component" value="Unassembled WGS sequence"/>
</dbReference>
<reference evidence="12" key="1">
    <citation type="journal article" date="2021" name="PeerJ">
        <title>Extensive microbial diversity within the chicken gut microbiome revealed by metagenomics and culture.</title>
        <authorList>
            <person name="Gilroy R."/>
            <person name="Ravi A."/>
            <person name="Getino M."/>
            <person name="Pursley I."/>
            <person name="Horton D.L."/>
            <person name="Alikhan N.F."/>
            <person name="Baker D."/>
            <person name="Gharbi K."/>
            <person name="Hall N."/>
            <person name="Watson M."/>
            <person name="Adriaenssens E.M."/>
            <person name="Foster-Nyarko E."/>
            <person name="Jarju S."/>
            <person name="Secka A."/>
            <person name="Antonio M."/>
            <person name="Oren A."/>
            <person name="Chaudhuri R.R."/>
            <person name="La Ragione R."/>
            <person name="Hildebrand F."/>
            <person name="Pallen M.J."/>
        </authorList>
    </citation>
    <scope>NUCLEOTIDE SEQUENCE</scope>
    <source>
        <strain evidence="12">Gambia15-2214</strain>
    </source>
</reference>
<dbReference type="SMART" id="SM00798">
    <property type="entry name" value="AICARFT_IMPCHas"/>
    <property type="match status" value="1"/>
</dbReference>
<dbReference type="Pfam" id="PF02142">
    <property type="entry name" value="MGS"/>
    <property type="match status" value="1"/>
</dbReference>
<dbReference type="Gene3D" id="3.40.140.20">
    <property type="match status" value="2"/>
</dbReference>
<evidence type="ECO:0000259" key="11">
    <source>
        <dbReference type="PROSITE" id="PS51855"/>
    </source>
</evidence>
<protein>
    <recommendedName>
        <fullName evidence="10">Bifunctional purine biosynthesis protein PurH</fullName>
    </recommendedName>
    <domain>
        <recommendedName>
            <fullName evidence="10">Phosphoribosylaminoimidazolecarboxamide formyltransferase</fullName>
            <ecNumber evidence="10">2.1.2.3</ecNumber>
        </recommendedName>
        <alternativeName>
            <fullName evidence="10">AICAR transformylase</fullName>
        </alternativeName>
    </domain>
    <domain>
        <recommendedName>
            <fullName evidence="10">IMP cyclohydrolase</fullName>
            <ecNumber evidence="10">3.5.4.10</ecNumber>
        </recommendedName>
        <alternativeName>
            <fullName evidence="10">ATIC</fullName>
        </alternativeName>
        <alternativeName>
            <fullName evidence="10">IMP synthase</fullName>
        </alternativeName>
        <alternativeName>
            <fullName evidence="10">Inosinicase</fullName>
        </alternativeName>
    </domain>
</protein>
<evidence type="ECO:0000256" key="10">
    <source>
        <dbReference type="HAMAP-Rule" id="MF_00139"/>
    </source>
</evidence>
<dbReference type="InterPro" id="IPR002695">
    <property type="entry name" value="PurH-like"/>
</dbReference>